<reference evidence="1 2" key="1">
    <citation type="journal article" date="2018" name="New Phytol.">
        <title>Comparative genomics and transcriptomics depict ericoid mycorrhizal fungi as versatile saprotrophs and plant mutualists.</title>
        <authorList>
            <person name="Martino E."/>
            <person name="Morin E."/>
            <person name="Grelet G.A."/>
            <person name="Kuo A."/>
            <person name="Kohler A."/>
            <person name="Daghino S."/>
            <person name="Barry K.W."/>
            <person name="Cichocki N."/>
            <person name="Clum A."/>
            <person name="Dockter R.B."/>
            <person name="Hainaut M."/>
            <person name="Kuo R.C."/>
            <person name="LaButti K."/>
            <person name="Lindahl B.D."/>
            <person name="Lindquist E.A."/>
            <person name="Lipzen A."/>
            <person name="Khouja H.R."/>
            <person name="Magnuson J."/>
            <person name="Murat C."/>
            <person name="Ohm R.A."/>
            <person name="Singer S.W."/>
            <person name="Spatafora J.W."/>
            <person name="Wang M."/>
            <person name="Veneault-Fourrey C."/>
            <person name="Henrissat B."/>
            <person name="Grigoriev I.V."/>
            <person name="Martin F.M."/>
            <person name="Perotto S."/>
        </authorList>
    </citation>
    <scope>NUCLEOTIDE SEQUENCE [LARGE SCALE GENOMIC DNA]</scope>
    <source>
        <strain evidence="1 2">ATCC 22711</strain>
    </source>
</reference>
<dbReference type="GeneID" id="36577579"/>
<protein>
    <submittedName>
        <fullName evidence="1">Uncharacterized protein</fullName>
    </submittedName>
</protein>
<name>A0A2T3AX03_AMORE</name>
<sequence>TGGNWKKSPVITSWIPPNGRPLFRIALAIPSSLSKRSPSTMEISSIINTLV</sequence>
<proteinExistence type="predicted"/>
<accession>A0A2T3AX03</accession>
<feature type="non-terminal residue" evidence="1">
    <location>
        <position position="51"/>
    </location>
</feature>
<organism evidence="1 2">
    <name type="scientific">Amorphotheca resinae ATCC 22711</name>
    <dbReference type="NCBI Taxonomy" id="857342"/>
    <lineage>
        <taxon>Eukaryota</taxon>
        <taxon>Fungi</taxon>
        <taxon>Dikarya</taxon>
        <taxon>Ascomycota</taxon>
        <taxon>Pezizomycotina</taxon>
        <taxon>Leotiomycetes</taxon>
        <taxon>Helotiales</taxon>
        <taxon>Amorphothecaceae</taxon>
        <taxon>Amorphotheca</taxon>
    </lineage>
</organism>
<evidence type="ECO:0000313" key="1">
    <source>
        <dbReference type="EMBL" id="PSS13198.1"/>
    </source>
</evidence>
<dbReference type="AlphaFoldDB" id="A0A2T3AX03"/>
<keyword evidence="2" id="KW-1185">Reference proteome</keyword>
<dbReference type="OrthoDB" id="3722922at2759"/>
<gene>
    <name evidence="1" type="ORF">M430DRAFT_70571</name>
</gene>
<feature type="non-terminal residue" evidence="1">
    <location>
        <position position="1"/>
    </location>
</feature>
<dbReference type="RefSeq" id="XP_024719189.1">
    <property type="nucleotide sequence ID" value="XM_024869498.1"/>
</dbReference>
<dbReference type="EMBL" id="KZ679014">
    <property type="protein sequence ID" value="PSS13198.1"/>
    <property type="molecule type" value="Genomic_DNA"/>
</dbReference>
<dbReference type="Proteomes" id="UP000241818">
    <property type="component" value="Unassembled WGS sequence"/>
</dbReference>
<dbReference type="InParanoid" id="A0A2T3AX03"/>
<evidence type="ECO:0000313" key="2">
    <source>
        <dbReference type="Proteomes" id="UP000241818"/>
    </source>
</evidence>